<feature type="domain" description="Spore coat protein U/FanG" evidence="2">
    <location>
        <begin position="22"/>
        <end position="146"/>
    </location>
</feature>
<evidence type="ECO:0000313" key="4">
    <source>
        <dbReference type="Proteomes" id="UP001595892"/>
    </source>
</evidence>
<feature type="chain" id="PRO_5047539720" evidence="1">
    <location>
        <begin position="25"/>
        <end position="149"/>
    </location>
</feature>
<gene>
    <name evidence="3" type="ORF">ACFO3Q_02565</name>
</gene>
<sequence length="149" mass="15054">MRADPRARAAVLGLLLGCSGPAAACTVATTPVAFGSINPLTQRTADGVGSIRIACPEATAYTLSIAASSGDAGAAGARRLGDDGRGIDYQLYADAARRQVWGDGTGGTSTAHGTADAAGTEHTVYGRAFPRPETRAGHYSGTLLITIAY</sequence>
<dbReference type="PANTHER" id="PTHR37089:SF4">
    <property type="entry name" value="EXPORTED PROTEIN"/>
    <property type="match status" value="1"/>
</dbReference>
<proteinExistence type="predicted"/>
<dbReference type="InterPro" id="IPR007893">
    <property type="entry name" value="Spore_coat_U/FanG"/>
</dbReference>
<dbReference type="PANTHER" id="PTHR37089">
    <property type="entry name" value="PROTEIN U-RELATED"/>
    <property type="match status" value="1"/>
</dbReference>
<organism evidence="3 4">
    <name type="scientific">Coralloluteibacterium thermophilum</name>
    <dbReference type="NCBI Taxonomy" id="2707049"/>
    <lineage>
        <taxon>Bacteria</taxon>
        <taxon>Pseudomonadati</taxon>
        <taxon>Pseudomonadota</taxon>
        <taxon>Gammaproteobacteria</taxon>
        <taxon>Lysobacterales</taxon>
        <taxon>Lysobacteraceae</taxon>
        <taxon>Coralloluteibacterium</taxon>
    </lineage>
</organism>
<accession>A0ABV9NFI6</accession>
<comment type="caution">
    <text evidence="3">The sequence shown here is derived from an EMBL/GenBank/DDBJ whole genome shotgun (WGS) entry which is preliminary data.</text>
</comment>
<dbReference type="Proteomes" id="UP001595892">
    <property type="component" value="Unassembled WGS sequence"/>
</dbReference>
<protein>
    <submittedName>
        <fullName evidence="3">Spore coat U domain-containing protein</fullName>
    </submittedName>
</protein>
<evidence type="ECO:0000259" key="2">
    <source>
        <dbReference type="Pfam" id="PF05229"/>
    </source>
</evidence>
<evidence type="ECO:0000256" key="1">
    <source>
        <dbReference type="SAM" id="SignalP"/>
    </source>
</evidence>
<keyword evidence="4" id="KW-1185">Reference proteome</keyword>
<dbReference type="Pfam" id="PF05229">
    <property type="entry name" value="SCPU"/>
    <property type="match status" value="1"/>
</dbReference>
<evidence type="ECO:0000313" key="3">
    <source>
        <dbReference type="EMBL" id="MFC4727051.1"/>
    </source>
</evidence>
<keyword evidence="1" id="KW-0732">Signal</keyword>
<reference evidence="4" key="1">
    <citation type="journal article" date="2019" name="Int. J. Syst. Evol. Microbiol.">
        <title>The Global Catalogue of Microorganisms (GCM) 10K type strain sequencing project: providing services to taxonomists for standard genome sequencing and annotation.</title>
        <authorList>
            <consortium name="The Broad Institute Genomics Platform"/>
            <consortium name="The Broad Institute Genome Sequencing Center for Infectious Disease"/>
            <person name="Wu L."/>
            <person name="Ma J."/>
        </authorList>
    </citation>
    <scope>NUCLEOTIDE SEQUENCE [LARGE SCALE GENOMIC DNA]</scope>
    <source>
        <strain evidence="4">CGMCC 1.13574</strain>
    </source>
</reference>
<feature type="signal peptide" evidence="1">
    <location>
        <begin position="1"/>
        <end position="24"/>
    </location>
</feature>
<name>A0ABV9NFI6_9GAMM</name>
<dbReference type="EMBL" id="JBHSGG010000003">
    <property type="protein sequence ID" value="MFC4727051.1"/>
    <property type="molecule type" value="Genomic_DNA"/>
</dbReference>
<dbReference type="SMART" id="SM00972">
    <property type="entry name" value="SCPU"/>
    <property type="match status" value="1"/>
</dbReference>
<dbReference type="RefSeq" id="WP_377003048.1">
    <property type="nucleotide sequence ID" value="NZ_JBHSGG010000003.1"/>
</dbReference>
<dbReference type="InterPro" id="IPR053167">
    <property type="entry name" value="Spore_coat_component"/>
</dbReference>